<organism evidence="1 2">
    <name type="scientific">Methanoculleus bourgensis</name>
    <dbReference type="NCBI Taxonomy" id="83986"/>
    <lineage>
        <taxon>Archaea</taxon>
        <taxon>Methanobacteriati</taxon>
        <taxon>Methanobacteriota</taxon>
        <taxon>Stenosarchaea group</taxon>
        <taxon>Methanomicrobia</taxon>
        <taxon>Methanomicrobiales</taxon>
        <taxon>Methanomicrobiaceae</taxon>
        <taxon>Methanoculleus</taxon>
    </lineage>
</organism>
<proteinExistence type="predicted"/>
<name>A0A110BIW1_9EURY</name>
<protein>
    <submittedName>
        <fullName evidence="1">Uncharacterized protein</fullName>
    </submittedName>
</protein>
<accession>A0A110BIW1</accession>
<evidence type="ECO:0000313" key="2">
    <source>
        <dbReference type="Proteomes" id="UP000069850"/>
    </source>
</evidence>
<reference evidence="1 2" key="1">
    <citation type="submission" date="2016-01" db="EMBL/GenBank/DDBJ databases">
        <authorList>
            <person name="Manzoor S."/>
        </authorList>
    </citation>
    <scope>NUCLEOTIDE SEQUENCE [LARGE SCALE GENOMIC DNA]</scope>
    <source>
        <strain evidence="1">Methanoculleus sp MAB1</strain>
    </source>
</reference>
<gene>
    <name evidence="1" type="ORF">MMAB1_3305</name>
</gene>
<dbReference type="AlphaFoldDB" id="A0A110BIW1"/>
<dbReference type="AntiFam" id="ANF00271">
    <property type="entry name" value="Translation of CRISPR region"/>
</dbReference>
<dbReference type="EMBL" id="LT158599">
    <property type="protein sequence ID" value="CVK34518.1"/>
    <property type="molecule type" value="Genomic_DNA"/>
</dbReference>
<dbReference type="KEGG" id="mema:MMAB1_3305"/>
<evidence type="ECO:0000313" key="1">
    <source>
        <dbReference type="EMBL" id="CVK34518.1"/>
    </source>
</evidence>
<dbReference type="Proteomes" id="UP000069850">
    <property type="component" value="Chromosome 1"/>
</dbReference>
<sequence>MVREFRDLQAIALLMLQWSHVFSDMVREQVGAGSGGGDLASMEPCLFRHGKRPCEASISTQSSAGLQWSHVFSDMVSSRKISFRSAPTDASMEPCLFRHGKALAWHSE</sequence>